<sequence>MEHEEDEMHKLEKGTQDVLIADAQGVDELGEDAQGVDFQIPTGPVTRARSKKLQETLQGLVGNVLEEETKSKANSKELGLREETKIINLIQVQSSEGPIILG</sequence>
<gene>
    <name evidence="1" type="ORF">OLEA9_A014393</name>
</gene>
<name>A0A8S0V9A4_OLEEU</name>
<reference evidence="1 2" key="1">
    <citation type="submission" date="2019-12" db="EMBL/GenBank/DDBJ databases">
        <authorList>
            <person name="Alioto T."/>
            <person name="Alioto T."/>
            <person name="Gomez Garrido J."/>
        </authorList>
    </citation>
    <scope>NUCLEOTIDE SEQUENCE [LARGE SCALE GENOMIC DNA]</scope>
</reference>
<protein>
    <submittedName>
        <fullName evidence="1">Uncharacterized protein</fullName>
    </submittedName>
</protein>
<dbReference type="AlphaFoldDB" id="A0A8S0V9A4"/>
<dbReference type="EMBL" id="CACTIH010009207">
    <property type="protein sequence ID" value="CAA3027500.1"/>
    <property type="molecule type" value="Genomic_DNA"/>
</dbReference>
<organism evidence="1 2">
    <name type="scientific">Olea europaea subsp. europaea</name>
    <dbReference type="NCBI Taxonomy" id="158383"/>
    <lineage>
        <taxon>Eukaryota</taxon>
        <taxon>Viridiplantae</taxon>
        <taxon>Streptophyta</taxon>
        <taxon>Embryophyta</taxon>
        <taxon>Tracheophyta</taxon>
        <taxon>Spermatophyta</taxon>
        <taxon>Magnoliopsida</taxon>
        <taxon>eudicotyledons</taxon>
        <taxon>Gunneridae</taxon>
        <taxon>Pentapetalae</taxon>
        <taxon>asterids</taxon>
        <taxon>lamiids</taxon>
        <taxon>Lamiales</taxon>
        <taxon>Oleaceae</taxon>
        <taxon>Oleeae</taxon>
        <taxon>Olea</taxon>
    </lineage>
</organism>
<comment type="caution">
    <text evidence="1">The sequence shown here is derived from an EMBL/GenBank/DDBJ whole genome shotgun (WGS) entry which is preliminary data.</text>
</comment>
<dbReference type="Gramene" id="OE9A014393T1">
    <property type="protein sequence ID" value="OE9A014393C1"/>
    <property type="gene ID" value="OE9A014393"/>
</dbReference>
<dbReference type="OrthoDB" id="1809095at2759"/>
<accession>A0A8S0V9A4</accession>
<proteinExistence type="predicted"/>
<evidence type="ECO:0000313" key="2">
    <source>
        <dbReference type="Proteomes" id="UP000594638"/>
    </source>
</evidence>
<evidence type="ECO:0000313" key="1">
    <source>
        <dbReference type="EMBL" id="CAA3027500.1"/>
    </source>
</evidence>
<keyword evidence="2" id="KW-1185">Reference proteome</keyword>
<dbReference type="Proteomes" id="UP000594638">
    <property type="component" value="Unassembled WGS sequence"/>
</dbReference>